<feature type="domain" description="FAD-binding FR-type" evidence="3">
    <location>
        <begin position="36"/>
        <end position="141"/>
    </location>
</feature>
<sequence length="347" mass="39098">MLTPVLDQFSKWFLHHQSFAAYIEPIMQKFKPAWRADLFRAKVVDVQALSGRFLSISLKPSKRWPIHIAGQHISLTVEANGRLLTRVFTLACSPAQYKATGLLRLLVKTDQQGHFTSQLQNALAVQPWCNISPPSGDFVFKSWHKPSTFIAGGSGITPMLAMLDQQLGNTEHQIKLIYFAKAGEHQCTNELKMLTQQYNHFSYVLLTRDRSPYLTTHINTDDNPDIYCCGPAGFMQEVADFTRLLNLTYYQESFGLSLPKLTDDNHFSVIINKDTHVVTSNEVLLNQFEAKKLPVQRGCGIGICHQCQCIKKSGVVRNLKTNQLSDTGEQLIQLCVSQAVSDLELQL</sequence>
<evidence type="ECO:0000313" key="5">
    <source>
        <dbReference type="Proteomes" id="UP000016534"/>
    </source>
</evidence>
<dbReference type="SUPFAM" id="SSF63380">
    <property type="entry name" value="Riboflavin synthase domain-like"/>
    <property type="match status" value="1"/>
</dbReference>
<dbReference type="PANTHER" id="PTHR47354">
    <property type="entry name" value="NADH OXIDOREDUCTASE HCR"/>
    <property type="match status" value="1"/>
</dbReference>
<dbReference type="InterPro" id="IPR017938">
    <property type="entry name" value="Riboflavin_synthase-like_b-brl"/>
</dbReference>
<dbReference type="Gene3D" id="2.40.30.10">
    <property type="entry name" value="Translation factors"/>
    <property type="match status" value="1"/>
</dbReference>
<reference evidence="4" key="2">
    <citation type="submission" date="2013-04" db="EMBL/GenBank/DDBJ databases">
        <title>Genome sequence of Pseudoalteromonas undina.</title>
        <authorList>
            <person name="Xie B.-B."/>
            <person name="Rong J.-C."/>
            <person name="Qin Q.-L."/>
            <person name="Shu Y.-L."/>
            <person name="Zhang Y.-Z."/>
        </authorList>
    </citation>
    <scope>NUCLEOTIDE SEQUENCE</scope>
    <source>
        <strain evidence="4">NCIMB 2128</strain>
    </source>
</reference>
<keyword evidence="1" id="KW-0830">Ubiquinone</keyword>
<evidence type="ECO:0000256" key="2">
    <source>
        <dbReference type="ARBA" id="ARBA00034078"/>
    </source>
</evidence>
<dbReference type="PANTHER" id="PTHR47354:SF3">
    <property type="entry name" value="OXIDOREDUCTASE-RELATED"/>
    <property type="match status" value="1"/>
</dbReference>
<evidence type="ECO:0000313" key="4">
    <source>
        <dbReference type="EMBL" id="ERG62385.1"/>
    </source>
</evidence>
<dbReference type="PRINTS" id="PR00410">
    <property type="entry name" value="PHEHYDRXLASE"/>
</dbReference>
<name>A0ABN0NLK6_9GAMM</name>
<dbReference type="SUPFAM" id="SSF52343">
    <property type="entry name" value="Ferredoxin reductase-like, C-terminal NADP-linked domain"/>
    <property type="match status" value="1"/>
</dbReference>
<dbReference type="Gene3D" id="3.40.50.80">
    <property type="entry name" value="Nucleotide-binding domain of ferredoxin-NADP reductase (FNR) module"/>
    <property type="match status" value="1"/>
</dbReference>
<reference evidence="4" key="1">
    <citation type="journal article" date="2012" name="J. Bacteriol.">
        <title>Genome sequences of type strains of seven species of the marine bacterium Pseudoalteromonas.</title>
        <authorList>
            <person name="Xie B.B."/>
            <person name="Shu Y.L."/>
            <person name="Qin Q.L."/>
            <person name="Rong J.C."/>
            <person name="Zhang X.Y."/>
            <person name="Chen X.L."/>
            <person name="Shi M."/>
            <person name="He H.L."/>
            <person name="Zhou B.C."/>
            <person name="Zhang Y.Z."/>
        </authorList>
    </citation>
    <scope>NUCLEOTIDE SEQUENCE [LARGE SCALE GENOMIC DNA]</scope>
    <source>
        <strain evidence="4">NCIMB 2128</strain>
    </source>
</reference>
<dbReference type="InterPro" id="IPR050415">
    <property type="entry name" value="MRET"/>
</dbReference>
<evidence type="ECO:0000259" key="3">
    <source>
        <dbReference type="PROSITE" id="PS51384"/>
    </source>
</evidence>
<dbReference type="InterPro" id="IPR001433">
    <property type="entry name" value="OxRdtase_FAD/NAD-bd"/>
</dbReference>
<comment type="caution">
    <text evidence="4">The sequence shown here is derived from an EMBL/GenBank/DDBJ whole genome shotgun (WGS) entry which is preliminary data.</text>
</comment>
<dbReference type="Pfam" id="PF00970">
    <property type="entry name" value="FAD_binding_6"/>
    <property type="match status" value="1"/>
</dbReference>
<dbReference type="InterPro" id="IPR039261">
    <property type="entry name" value="FNR_nucleotide-bd"/>
</dbReference>
<dbReference type="Gene3D" id="3.10.20.30">
    <property type="match status" value="1"/>
</dbReference>
<dbReference type="Proteomes" id="UP000016534">
    <property type="component" value="Unassembled WGS sequence"/>
</dbReference>
<gene>
    <name evidence="4" type="ORF">PUND_02553</name>
</gene>
<proteinExistence type="predicted"/>
<dbReference type="PROSITE" id="PS51384">
    <property type="entry name" value="FAD_FR"/>
    <property type="match status" value="1"/>
</dbReference>
<comment type="cofactor">
    <cofactor evidence="2">
        <name>[2Fe-2S] cluster</name>
        <dbReference type="ChEBI" id="CHEBI:190135"/>
    </cofactor>
</comment>
<evidence type="ECO:0000256" key="1">
    <source>
        <dbReference type="ARBA" id="ARBA00023075"/>
    </source>
</evidence>
<dbReference type="InterPro" id="IPR017927">
    <property type="entry name" value="FAD-bd_FR_type"/>
</dbReference>
<protein>
    <submittedName>
        <fullName evidence="4">Oxidoreductase</fullName>
    </submittedName>
</protein>
<dbReference type="SUPFAM" id="SSF54292">
    <property type="entry name" value="2Fe-2S ferredoxin-like"/>
    <property type="match status" value="1"/>
</dbReference>
<dbReference type="Pfam" id="PF00175">
    <property type="entry name" value="NAD_binding_1"/>
    <property type="match status" value="1"/>
</dbReference>
<keyword evidence="5" id="KW-1185">Reference proteome</keyword>
<accession>A0ABN0NLK6</accession>
<dbReference type="InterPro" id="IPR012675">
    <property type="entry name" value="Beta-grasp_dom_sf"/>
</dbReference>
<organism evidence="4 5">
    <name type="scientific">Pseudoalteromonas undina</name>
    <dbReference type="NCBI Taxonomy" id="43660"/>
    <lineage>
        <taxon>Bacteria</taxon>
        <taxon>Pseudomonadati</taxon>
        <taxon>Pseudomonadota</taxon>
        <taxon>Gammaproteobacteria</taxon>
        <taxon>Alteromonadales</taxon>
        <taxon>Pseudoalteromonadaceae</taxon>
        <taxon>Pseudoalteromonas</taxon>
    </lineage>
</organism>
<dbReference type="InterPro" id="IPR008333">
    <property type="entry name" value="Cbr1-like_FAD-bd_dom"/>
</dbReference>
<dbReference type="EMBL" id="AHCF02000006">
    <property type="protein sequence ID" value="ERG62385.1"/>
    <property type="molecule type" value="Genomic_DNA"/>
</dbReference>
<dbReference type="InterPro" id="IPR036010">
    <property type="entry name" value="2Fe-2S_ferredoxin-like_sf"/>
</dbReference>